<keyword evidence="1" id="KW-0418">Kinase</keyword>
<protein>
    <submittedName>
        <fullName evidence="1">Histidine kinase-, DNA gyrase B-, and HSP90-like ATPase family protein</fullName>
    </submittedName>
</protein>
<keyword evidence="1" id="KW-0808">Transferase</keyword>
<dbReference type="RefSeq" id="WP_032534134.1">
    <property type="nucleotide sequence ID" value="NZ_JGEA01000040.1"/>
</dbReference>
<name>A0AAN4MV86_BACFG</name>
<dbReference type="EMBL" id="JGEA01000040">
    <property type="protein sequence ID" value="EYA12406.1"/>
    <property type="molecule type" value="Genomic_DNA"/>
</dbReference>
<sequence length="1306" mass="149692">MDNVIERIYQRTTEYSHPSQATTTANALELLSSGIYTEEERFIFELLQNAVDSYNPRYQTSLEIKIVLTDRSLVFMHNGTPFSERDLEGLCDIGNGNKTSDAKKIGYKGIGFKSVFMHSHRVTVWTDGTCFKFDKAACDVFAKSKGPEYENVKMPWQIIPILTGIPSEVDTNNFNVATYIEISNKKSLRNKVEKLLNDTRFLLFLKVDDLKVSFWEEDNEILSLSKKQSDNVLTLSKNGEPQNNWLIYSEEVKLTPEVKDALVHDSKTPTKLKESESVEISFAIALDGDKNIAPLSDAVMYTYLPTSFSFGLNFIVNANFITDAGRQQIVKDCVWNEFIFAQLPKIYLQWIAFDVAQAYPDWYRVLPIYPKMDDELSQAYANSLNEALHTIPFVKAINGEMVLVRETLSDNIGLHSAIPPKTFALFVKTEVLQGADTFSLISIEVGKALQQKYNCIANISTKHIHSLLENASEYLKDLTDEESLTFLMWLKDFSQNQNNEFKRSVSYAGILLDENSNHIEPVDSFFPSEYSNENPDVSADAKIIRKSFADLFTDEMTDWLKELGVQEMSNLSVIEKVLCKERYINKENAVDVLRFIFNTNKKENIFNNISDRSLSRLKIKTTKGDLKYASELYLSDEYNPICKIQNTYFEDIFVSDEYPVYKSEYAEWSLFLKKLGCNDDIKLTTVKYGDDSWVMQSSTIKECVRRAKMTEYNTSWDGRKFYLGCAGGVCVYAISSPLLAIPASDLLYEFYIHFWNRIFSGAIPDPKDDYIFGCTGWGYTKRAALSGSYYLSKSFIEWVVETNKLIPASDGHLYAVRDILINSKYNKEVFGHYFPVLAIYEPLENEWVNKLPFKKELSLSEYLMVLEKISEDTSKEDISANKDKINRIYEHISDTFDFSADNTADYILAQQWGQSHKILSKEGYFEFPKSLNLLSSRLSGVELSNQVFHAKHLENERFASFLMAIGVNMISKYREELNGVKHLPEINTMFIRKVDFLTSISTGNSFTENTWEETKSKLIDTIANLEFYQTDSIYIYYGNEGIPKSIYSKNNKFYFVGKFGLANRELLHGEIMAALGFSKKLSTIFLTILEMKDFSELKEYIKQKGYDTSFIKEKREIVATENQTEVIMSGEDAPHGGLTREEMRNALEEAKDAILQRLSYDGYDISNKKWDGWTCINGVIKEGIEYPLVIRSNKRQRNTCISPEDWNQLMKPNAMFAVVTSSGIGTISLREILKSKELISIKFSNENIDNPKHISELAKVFAYFKGIQFDFESYIHPILNQWERFMAPEQTTGELPIASSPLILPE</sequence>
<evidence type="ECO:0000313" key="1">
    <source>
        <dbReference type="EMBL" id="EYA12406.1"/>
    </source>
</evidence>
<dbReference type="PANTHER" id="PTHR32387:SF0">
    <property type="entry name" value="PROTEIN NO VEIN"/>
    <property type="match status" value="1"/>
</dbReference>
<dbReference type="InterPro" id="IPR036890">
    <property type="entry name" value="HATPase_C_sf"/>
</dbReference>
<accession>A0AAN4MV86</accession>
<dbReference type="Proteomes" id="UP000022433">
    <property type="component" value="Unassembled WGS sequence"/>
</dbReference>
<dbReference type="Gene3D" id="3.30.565.10">
    <property type="entry name" value="Histidine kinase-like ATPase, C-terminal domain"/>
    <property type="match status" value="1"/>
</dbReference>
<dbReference type="InterPro" id="IPR052957">
    <property type="entry name" value="Auxin_embryo_med"/>
</dbReference>
<proteinExistence type="predicted"/>
<gene>
    <name evidence="1" type="ORF">M104_4679</name>
</gene>
<dbReference type="SUPFAM" id="SSF55874">
    <property type="entry name" value="ATPase domain of HSP90 chaperone/DNA topoisomerase II/histidine kinase"/>
    <property type="match status" value="1"/>
</dbReference>
<comment type="caution">
    <text evidence="1">The sequence shown here is derived from an EMBL/GenBank/DDBJ whole genome shotgun (WGS) entry which is preliminary data.</text>
</comment>
<dbReference type="PANTHER" id="PTHR32387">
    <property type="entry name" value="WU:FJ29H11"/>
    <property type="match status" value="1"/>
</dbReference>
<evidence type="ECO:0000313" key="2">
    <source>
        <dbReference type="Proteomes" id="UP000022433"/>
    </source>
</evidence>
<organism evidence="1 2">
    <name type="scientific">Bacteroides fragilis str. 1007-1-F #10</name>
    <dbReference type="NCBI Taxonomy" id="1339295"/>
    <lineage>
        <taxon>Bacteria</taxon>
        <taxon>Pseudomonadati</taxon>
        <taxon>Bacteroidota</taxon>
        <taxon>Bacteroidia</taxon>
        <taxon>Bacteroidales</taxon>
        <taxon>Bacteroidaceae</taxon>
        <taxon>Bacteroides</taxon>
    </lineage>
</organism>
<reference evidence="1 2" key="1">
    <citation type="submission" date="2014-02" db="EMBL/GenBank/DDBJ databases">
        <authorList>
            <person name="Sears C."/>
            <person name="Carroll K."/>
            <person name="Sack B.R."/>
            <person name="Qadri F."/>
            <person name="Myers L.L."/>
            <person name="Chung G.-T."/>
            <person name="Escheverria P."/>
            <person name="Fraser C.M."/>
            <person name="Sadzewicz L."/>
            <person name="Shefchek K.A."/>
            <person name="Tallon L."/>
            <person name="Das S.P."/>
            <person name="Daugherty S."/>
            <person name="Mongodin E.F."/>
        </authorList>
    </citation>
    <scope>NUCLEOTIDE SEQUENCE [LARGE SCALE GENOMIC DNA]</scope>
    <source>
        <strain evidence="1 2">1007-1-F #10</strain>
    </source>
</reference>
<dbReference type="NCBIfam" id="NF047352">
    <property type="entry name" value="P_loop_sacsin"/>
    <property type="match status" value="1"/>
</dbReference>
<dbReference type="GO" id="GO:0016301">
    <property type="term" value="F:kinase activity"/>
    <property type="evidence" value="ECO:0007669"/>
    <property type="project" value="UniProtKB-KW"/>
</dbReference>